<reference evidence="1 2" key="1">
    <citation type="submission" date="2018-03" db="EMBL/GenBank/DDBJ databases">
        <title>Genetic Diversity and Phenotypic Plasticity of AHL Mediated Quorum Sensing in Environmental Strains of Vibrio mediterranei.</title>
        <authorList>
            <person name="Lantoine F."/>
            <person name="Vouve F."/>
        </authorList>
    </citation>
    <scope>NUCLEOTIDE SEQUENCE [LARGE SCALE GENOMIC DNA]</scope>
    <source>
        <strain evidence="1 2">17LN0615E</strain>
    </source>
</reference>
<gene>
    <name evidence="1" type="ORF">COR51_16305</name>
</gene>
<organism evidence="1 2">
    <name type="scientific">Vibrio mediterranei</name>
    <dbReference type="NCBI Taxonomy" id="689"/>
    <lineage>
        <taxon>Bacteria</taxon>
        <taxon>Pseudomonadati</taxon>
        <taxon>Pseudomonadota</taxon>
        <taxon>Gammaproteobacteria</taxon>
        <taxon>Vibrionales</taxon>
        <taxon>Vibrionaceae</taxon>
        <taxon>Vibrio</taxon>
    </lineage>
</organism>
<protein>
    <submittedName>
        <fullName evidence="1">Uncharacterized protein</fullName>
    </submittedName>
</protein>
<accession>A0ABX5DC93</accession>
<evidence type="ECO:0000313" key="1">
    <source>
        <dbReference type="EMBL" id="PRQ66497.1"/>
    </source>
</evidence>
<dbReference type="RefSeq" id="WP_096444127.1">
    <property type="nucleotide sequence ID" value="NZ_NWTN01000011.1"/>
</dbReference>
<keyword evidence="2" id="KW-1185">Reference proteome</keyword>
<dbReference type="EMBL" id="NWTN01000011">
    <property type="protein sequence ID" value="PRQ66497.1"/>
    <property type="molecule type" value="Genomic_DNA"/>
</dbReference>
<comment type="caution">
    <text evidence="1">The sequence shown here is derived from an EMBL/GenBank/DDBJ whole genome shotgun (WGS) entry which is preliminary data.</text>
</comment>
<evidence type="ECO:0000313" key="2">
    <source>
        <dbReference type="Proteomes" id="UP000238163"/>
    </source>
</evidence>
<dbReference type="Proteomes" id="UP000238163">
    <property type="component" value="Unassembled WGS sequence"/>
</dbReference>
<sequence length="79" mass="9377">MKSTSPALQVFGSLYALEHYLSEQSVVDKHLFCFFQKEKLQHHHLVKLVEREIKSVSFENAHTIYPYHPLTQLNNERQH</sequence>
<proteinExistence type="predicted"/>
<name>A0ABX5DC93_9VIBR</name>